<keyword evidence="2" id="KW-1185">Reference proteome</keyword>
<dbReference type="Proteomes" id="UP000782705">
    <property type="component" value="Unassembled WGS sequence"/>
</dbReference>
<evidence type="ECO:0008006" key="3">
    <source>
        <dbReference type="Google" id="ProtNLM"/>
    </source>
</evidence>
<gene>
    <name evidence="1" type="ORF">BAU17_02165</name>
</gene>
<protein>
    <recommendedName>
        <fullName evidence="3">RNA polymerase sigma-70 region 2 domain-containing protein</fullName>
    </recommendedName>
</protein>
<evidence type="ECO:0000313" key="2">
    <source>
        <dbReference type="Proteomes" id="UP000782705"/>
    </source>
</evidence>
<evidence type="ECO:0000313" key="1">
    <source>
        <dbReference type="EMBL" id="KAF1302202.1"/>
    </source>
</evidence>
<reference evidence="1 2" key="1">
    <citation type="submission" date="2016-06" db="EMBL/GenBank/DDBJ databases">
        <title>Four novel species of enterococci isolated from chicken manure.</title>
        <authorList>
            <person name="Van Tyne D."/>
        </authorList>
    </citation>
    <scope>NUCLEOTIDE SEQUENCE [LARGE SCALE GENOMIC DNA]</scope>
    <source>
        <strain evidence="1 2">CU12B</strain>
    </source>
</reference>
<dbReference type="RefSeq" id="WP_161903181.1">
    <property type="nucleotide sequence ID" value="NZ_MAEL01000054.1"/>
</dbReference>
<accession>A0ABQ6YXB1</accession>
<name>A0ABQ6YXB1_9ENTE</name>
<comment type="caution">
    <text evidence="1">The sequence shown here is derived from an EMBL/GenBank/DDBJ whole genome shotgun (WGS) entry which is preliminary data.</text>
</comment>
<proteinExistence type="predicted"/>
<sequence>MHTNLLDSSINIETLVGQFQAGIKETFTEIYALFANERKAQSLRLRHSLPAAVTAHDIQALIDDALLTAVTRFKPEETASFRTYFRSILEYNRLDVIKHVNRKKRDCAIKLVSTILAEDAELLDILEVIEDETALQGFTEIENTTLQLLQEYATVNPRKQLNATLLLLEAGSYLNAPEKYSFMRKVTGMTLNDSAVRKKCQRAKADFKKWLAEKEGTEI</sequence>
<organism evidence="1 2">
    <name type="scientific">Candidatus Enterococcus willemsii</name>
    <dbReference type="NCBI Taxonomy" id="1857215"/>
    <lineage>
        <taxon>Bacteria</taxon>
        <taxon>Bacillati</taxon>
        <taxon>Bacillota</taxon>
        <taxon>Bacilli</taxon>
        <taxon>Lactobacillales</taxon>
        <taxon>Enterococcaceae</taxon>
        <taxon>Enterococcus</taxon>
    </lineage>
</organism>
<dbReference type="EMBL" id="MAEL01000054">
    <property type="protein sequence ID" value="KAF1302202.1"/>
    <property type="molecule type" value="Genomic_DNA"/>
</dbReference>